<keyword evidence="1 3" id="KW-0732">Signal</keyword>
<dbReference type="InterPro" id="IPR051558">
    <property type="entry name" value="Metallophosphoesterase_PAP"/>
</dbReference>
<dbReference type="Proteomes" id="UP000266178">
    <property type="component" value="Unassembled WGS sequence"/>
</dbReference>
<dbReference type="PANTHER" id="PTHR10161">
    <property type="entry name" value="TARTRATE-RESISTANT ACID PHOSPHATASE TYPE 5"/>
    <property type="match status" value="1"/>
</dbReference>
<evidence type="ECO:0000313" key="6">
    <source>
        <dbReference type="Proteomes" id="UP000266178"/>
    </source>
</evidence>
<accession>A0A399F8W3</accession>
<dbReference type="InterPro" id="IPR029052">
    <property type="entry name" value="Metallo-depent_PP-like"/>
</dbReference>
<dbReference type="Pfam" id="PF00149">
    <property type="entry name" value="Metallophos"/>
    <property type="match status" value="1"/>
</dbReference>
<dbReference type="InterPro" id="IPR004843">
    <property type="entry name" value="Calcineurin-like_PHP"/>
</dbReference>
<gene>
    <name evidence="5" type="primary">phoA_1</name>
    <name evidence="5" type="ORF">Mgrana_01566</name>
</gene>
<feature type="signal peptide" evidence="3">
    <location>
        <begin position="1"/>
        <end position="24"/>
    </location>
</feature>
<proteinExistence type="predicted"/>
<feature type="chain" id="PRO_5017334528" evidence="3">
    <location>
        <begin position="25"/>
        <end position="256"/>
    </location>
</feature>
<dbReference type="EC" id="3.1.3.1" evidence="5"/>
<dbReference type="Gene3D" id="3.60.21.10">
    <property type="match status" value="1"/>
</dbReference>
<keyword evidence="6" id="KW-1185">Reference proteome</keyword>
<reference evidence="5 6" key="1">
    <citation type="submission" date="2018-08" db="EMBL/GenBank/DDBJ databases">
        <title>Meiothermus granaticius genome AF-68 sequencing project.</title>
        <authorList>
            <person name="Da Costa M.S."/>
            <person name="Albuquerque L."/>
            <person name="Raposo P."/>
            <person name="Froufe H.J.C."/>
            <person name="Barroso C.S."/>
            <person name="Egas C."/>
        </authorList>
    </citation>
    <scope>NUCLEOTIDE SEQUENCE [LARGE SCALE GENOMIC DNA]</scope>
    <source>
        <strain evidence="5 6">AF-68</strain>
    </source>
</reference>
<dbReference type="EMBL" id="QWLB01000018">
    <property type="protein sequence ID" value="RIH92533.1"/>
    <property type="molecule type" value="Genomic_DNA"/>
</dbReference>
<dbReference type="SUPFAM" id="SSF56300">
    <property type="entry name" value="Metallo-dependent phosphatases"/>
    <property type="match status" value="1"/>
</dbReference>
<dbReference type="AlphaFoldDB" id="A0A399F8W3"/>
<evidence type="ECO:0000256" key="1">
    <source>
        <dbReference type="ARBA" id="ARBA00022729"/>
    </source>
</evidence>
<evidence type="ECO:0000259" key="4">
    <source>
        <dbReference type="Pfam" id="PF00149"/>
    </source>
</evidence>
<evidence type="ECO:0000256" key="3">
    <source>
        <dbReference type="SAM" id="SignalP"/>
    </source>
</evidence>
<evidence type="ECO:0000256" key="2">
    <source>
        <dbReference type="ARBA" id="ARBA00022801"/>
    </source>
</evidence>
<dbReference type="RefSeq" id="WP_240631292.1">
    <property type="nucleotide sequence ID" value="NZ_BJXM01000008.1"/>
</dbReference>
<keyword evidence="2 5" id="KW-0378">Hydrolase</keyword>
<feature type="domain" description="Calcineurin-like phosphoesterase" evidence="4">
    <location>
        <begin position="22"/>
        <end position="188"/>
    </location>
</feature>
<organism evidence="5 6">
    <name type="scientific">Meiothermus granaticius NBRC 107808</name>
    <dbReference type="NCBI Taxonomy" id="1227551"/>
    <lineage>
        <taxon>Bacteria</taxon>
        <taxon>Thermotogati</taxon>
        <taxon>Deinococcota</taxon>
        <taxon>Deinococci</taxon>
        <taxon>Thermales</taxon>
        <taxon>Thermaceae</taxon>
        <taxon>Meiothermus</taxon>
    </lineage>
</organism>
<dbReference type="GO" id="GO:0004035">
    <property type="term" value="F:alkaline phosphatase activity"/>
    <property type="evidence" value="ECO:0007669"/>
    <property type="project" value="UniProtKB-EC"/>
</dbReference>
<dbReference type="PANTHER" id="PTHR10161:SF14">
    <property type="entry name" value="TARTRATE-RESISTANT ACID PHOSPHATASE TYPE 5"/>
    <property type="match status" value="1"/>
</dbReference>
<comment type="caution">
    <text evidence="5">The sequence shown here is derived from an EMBL/GenBank/DDBJ whole genome shotgun (WGS) entry which is preliminary data.</text>
</comment>
<sequence>MKFNLGLGLVMVMLWGLASAQRLAAIGDWGAESAHRSQIAASMRAAHAAKPFEALLTLGDNFYPSGQPVQRYVDELPKVRIYPVFGNHDVPALEAQFRLFGVDRTYYTVRLGNLEIFVLYSEHFDPTQKRWLEEALAASTAPWKVVALHRPLYSSGMHGGSRSLRQALEPLLSQYKVRLVLSGHDHDYERSAVRGITYIVSGGGGASLRGFKRIHAHSQVHQETPNYLGLEATPTQLTVTAYNEANLPIDQVVLKN</sequence>
<name>A0A399F8W3_9DEIN</name>
<protein>
    <submittedName>
        <fullName evidence="5">Alkaline phosphatase</fullName>
        <ecNumber evidence="5">3.1.3.1</ecNumber>
    </submittedName>
</protein>
<evidence type="ECO:0000313" key="5">
    <source>
        <dbReference type="EMBL" id="RIH92533.1"/>
    </source>
</evidence>